<dbReference type="RefSeq" id="XP_031861174.1">
    <property type="nucleotide sequence ID" value="XM_032004696.1"/>
</dbReference>
<reference evidence="2" key="1">
    <citation type="submission" date="2017-08" db="EMBL/GenBank/DDBJ databases">
        <authorList>
            <person name="Cuomo C."/>
            <person name="Billmyre B."/>
            <person name="Heitman J."/>
        </authorList>
    </citation>
    <scope>NUCLEOTIDE SEQUENCE</scope>
    <source>
        <strain evidence="2">CBS 12478</strain>
    </source>
</reference>
<gene>
    <name evidence="2" type="ORF">CI109_100544</name>
</gene>
<feature type="region of interest" description="Disordered" evidence="1">
    <location>
        <begin position="1"/>
        <end position="129"/>
    </location>
</feature>
<accession>A0A5M6BZG2</accession>
<reference evidence="2" key="2">
    <citation type="submission" date="2024-01" db="EMBL/GenBank/DDBJ databases">
        <title>Comparative genomics of Cryptococcus and Kwoniella reveals pathogenesis evolution and contrasting modes of karyotype evolution via chromosome fusion or intercentromeric recombination.</title>
        <authorList>
            <person name="Coelho M.A."/>
            <person name="David-Palma M."/>
            <person name="Shea T."/>
            <person name="Bowers K."/>
            <person name="McGinley-Smith S."/>
            <person name="Mohammad A.W."/>
            <person name="Gnirke A."/>
            <person name="Yurkov A.M."/>
            <person name="Nowrousian M."/>
            <person name="Sun S."/>
            <person name="Cuomo C.A."/>
            <person name="Heitman J."/>
        </authorList>
    </citation>
    <scope>NUCLEOTIDE SEQUENCE</scope>
    <source>
        <strain evidence="2">CBS 12478</strain>
    </source>
</reference>
<keyword evidence="3" id="KW-1185">Reference proteome</keyword>
<feature type="compositionally biased region" description="Basic and acidic residues" evidence="1">
    <location>
        <begin position="432"/>
        <end position="441"/>
    </location>
</feature>
<feature type="compositionally biased region" description="Acidic residues" evidence="1">
    <location>
        <begin position="724"/>
        <end position="733"/>
    </location>
</feature>
<feature type="region of interest" description="Disordered" evidence="1">
    <location>
        <begin position="483"/>
        <end position="528"/>
    </location>
</feature>
<proteinExistence type="predicted"/>
<feature type="compositionally biased region" description="Low complexity" evidence="1">
    <location>
        <begin position="95"/>
        <end position="129"/>
    </location>
</feature>
<feature type="compositionally biased region" description="Low complexity" evidence="1">
    <location>
        <begin position="22"/>
        <end position="32"/>
    </location>
</feature>
<feature type="compositionally biased region" description="Low complexity" evidence="1">
    <location>
        <begin position="1"/>
        <end position="10"/>
    </location>
</feature>
<feature type="compositionally biased region" description="Low complexity" evidence="1">
    <location>
        <begin position="419"/>
        <end position="430"/>
    </location>
</feature>
<evidence type="ECO:0000313" key="3">
    <source>
        <dbReference type="Proteomes" id="UP000322225"/>
    </source>
</evidence>
<protein>
    <submittedName>
        <fullName evidence="2">Uncharacterized protein</fullName>
    </submittedName>
</protein>
<feature type="region of interest" description="Disordered" evidence="1">
    <location>
        <begin position="583"/>
        <end position="690"/>
    </location>
</feature>
<dbReference type="OrthoDB" id="2565227at2759"/>
<feature type="region of interest" description="Disordered" evidence="1">
    <location>
        <begin position="418"/>
        <end position="461"/>
    </location>
</feature>
<feature type="region of interest" description="Disordered" evidence="1">
    <location>
        <begin position="713"/>
        <end position="760"/>
    </location>
</feature>
<feature type="compositionally biased region" description="Basic residues" evidence="1">
    <location>
        <begin position="47"/>
        <end position="56"/>
    </location>
</feature>
<name>A0A5M6BZG2_9TREE</name>
<feature type="compositionally biased region" description="Low complexity" evidence="1">
    <location>
        <begin position="75"/>
        <end position="84"/>
    </location>
</feature>
<evidence type="ECO:0000256" key="1">
    <source>
        <dbReference type="SAM" id="MobiDB-lite"/>
    </source>
</evidence>
<dbReference type="EMBL" id="CP144051">
    <property type="protein sequence ID" value="WWD16119.1"/>
    <property type="molecule type" value="Genomic_DNA"/>
</dbReference>
<feature type="region of interest" description="Disordered" evidence="1">
    <location>
        <begin position="301"/>
        <end position="390"/>
    </location>
</feature>
<dbReference type="AlphaFoldDB" id="A0A5M6BZG2"/>
<feature type="compositionally biased region" description="Basic and acidic residues" evidence="1">
    <location>
        <begin position="237"/>
        <end position="248"/>
    </location>
</feature>
<feature type="compositionally biased region" description="Low complexity" evidence="1">
    <location>
        <begin position="336"/>
        <end position="351"/>
    </location>
</feature>
<dbReference type="Proteomes" id="UP000322225">
    <property type="component" value="Chromosome 1"/>
</dbReference>
<dbReference type="GeneID" id="43588833"/>
<feature type="compositionally biased region" description="Basic and acidic residues" evidence="1">
    <location>
        <begin position="734"/>
        <end position="747"/>
    </location>
</feature>
<dbReference type="KEGG" id="ksn:43588833"/>
<evidence type="ECO:0000313" key="2">
    <source>
        <dbReference type="EMBL" id="WWD16119.1"/>
    </source>
</evidence>
<feature type="region of interest" description="Disordered" evidence="1">
    <location>
        <begin position="198"/>
        <end position="257"/>
    </location>
</feature>
<organism evidence="2 3">
    <name type="scientific">Kwoniella shandongensis</name>
    <dbReference type="NCBI Taxonomy" id="1734106"/>
    <lineage>
        <taxon>Eukaryota</taxon>
        <taxon>Fungi</taxon>
        <taxon>Dikarya</taxon>
        <taxon>Basidiomycota</taxon>
        <taxon>Agaricomycotina</taxon>
        <taxon>Tremellomycetes</taxon>
        <taxon>Tremellales</taxon>
        <taxon>Cryptococcaceae</taxon>
        <taxon>Kwoniella</taxon>
    </lineage>
</organism>
<sequence length="760" mass="83483">MFDLDNSSSLPPSPPLLRPRRSTSSESSICSLHSKHDPHSASDTTARRRTLLRPRHSSTTLSDLPPLTIPTSKMPTFSPSSHSPSSPPEEETPTELEAPFTPLFTRTPLRHPSTPSTPSSPTSPQLLTPSRLTIFPDYEEDDLDENTLPWWLRRNLQRQRQADTADNYKTLQDLAADFGGCITLPDLPCLQRSSVQSANATRSDHTANSSSGTGTSSQRPTPLVGVATSSAQPHGAKLTDEGEDENHRGRTQRRHQRGYLSTLSDRGRIISTIKTATTTRERQYQVSHDGLIPSSIQRNGGHTPFATPGHVTISPPRVASPNSDDPFARLDDYQPTTTTVSQQVQSVSTSTRNNKLKKTDSEILLPSALPSHLDGDKRPSHKRRGSTDSDVTIKCGKGFVALLPQRMAALRKTTIATVSSPLASSSSSYSARIDDNVRESGRSTPTAKSSKSRCAAPKKSNHVDMITEPILTEVPMFKIHRSLSRDNRPISPTLPDAKLNDENTHRHQTVSSAPKRPKSPNTAKESLEEVLSKHLPGSEENAGALDKLIEVAQKVEDGSLHLAGRPRPPSPATIELRRAINVNAARASSPDRDRDSISSRASTYPPRSYQSESEIEAEAKDLDTDTDVPLIETKPRRGFLSLRSLFPTSPKRTKRALSPNTLDEHEEQPPSPRLEALSEDQKSAAPQKRTDFDVDKISAILKDTRERVCFAELEGVGEPQSSSVEEEDQEDPVEVGREAEGEEDPKAVRPSAGRRWTFPW</sequence>